<dbReference type="Proteomes" id="UP000310597">
    <property type="component" value="Unassembled WGS sequence"/>
</dbReference>
<keyword evidence="2" id="KW-0472">Membrane</keyword>
<keyword evidence="2" id="KW-1133">Transmembrane helix</keyword>
<organism evidence="3 4">
    <name type="scientific">Rhodobacter capsulatus</name>
    <name type="common">Rhodopseudomonas capsulata</name>
    <dbReference type="NCBI Taxonomy" id="1061"/>
    <lineage>
        <taxon>Bacteria</taxon>
        <taxon>Pseudomonadati</taxon>
        <taxon>Pseudomonadota</taxon>
        <taxon>Alphaproteobacteria</taxon>
        <taxon>Rhodobacterales</taxon>
        <taxon>Rhodobacter group</taxon>
        <taxon>Rhodobacter</taxon>
    </lineage>
</organism>
<name>A0A4U1JST6_RHOCA</name>
<feature type="transmembrane region" description="Helical" evidence="2">
    <location>
        <begin position="256"/>
        <end position="276"/>
    </location>
</feature>
<evidence type="ECO:0000313" key="3">
    <source>
        <dbReference type="EMBL" id="TKD22287.1"/>
    </source>
</evidence>
<evidence type="ECO:0000313" key="4">
    <source>
        <dbReference type="Proteomes" id="UP000310597"/>
    </source>
</evidence>
<feature type="region of interest" description="Disordered" evidence="1">
    <location>
        <begin position="374"/>
        <end position="401"/>
    </location>
</feature>
<sequence>MSRIFREGHRTFYLAAILFAVVAMALWGHWIAAGLTGDLLPTRAMPIDWHAHEMIFGYGGAVLAGIFLASAPKALQGIYFPALAGLWLAGRLAIAFSAFIPAPVVALIDLGFGVLVMAKMAWPVARLKKLETLSYLGIFLLHWVSDLIMHLDWMGVAPGLAPKGAMAGLMACATMNAAFGGKLTAGLTRNAMVHKGETALPRPSGLDTWGPIFTAFCVPAAFLPPRAFGAVLVLAGATNLFRAMGFRNGWAFKHDALLSGFHIGFLCLGTGLYAMGMAGVMSMEIYPGAVHLLAIGAVAGLSSAVMIKMSLGQSGRRSVATGPLKAAGGLLIAATLLRASTSEQMALIASAALFVAAYGAMLVGLWPSLTGEKLQPGTPGARPLGHGPKIPVQGTSQGDQA</sequence>
<dbReference type="RefSeq" id="WP_136905556.1">
    <property type="nucleotide sequence ID" value="NZ_SWJZ01000021.1"/>
</dbReference>
<feature type="transmembrane region" description="Helical" evidence="2">
    <location>
        <begin position="55"/>
        <end position="71"/>
    </location>
</feature>
<feature type="transmembrane region" description="Helical" evidence="2">
    <location>
        <begin position="345"/>
        <end position="366"/>
    </location>
</feature>
<dbReference type="OrthoDB" id="9770040at2"/>
<reference evidence="3 4" key="1">
    <citation type="submission" date="2019-04" db="EMBL/GenBank/DDBJ databases">
        <title>Draft Whole-Genome sequence of the purple photosynthetic bacterium Rhodobacter capsulatus SP108 with an indigenous class A beta-lactamase.</title>
        <authorList>
            <person name="Robertson S."/>
            <person name="Meyer T.E."/>
            <person name="Kyndt J.A."/>
        </authorList>
    </citation>
    <scope>NUCLEOTIDE SEQUENCE [LARGE SCALE GENOMIC DNA]</scope>
    <source>
        <strain evidence="3 4">SP108</strain>
    </source>
</reference>
<keyword evidence="2" id="KW-0812">Transmembrane</keyword>
<proteinExistence type="predicted"/>
<dbReference type="InterPro" id="IPR010266">
    <property type="entry name" value="NnrS"/>
</dbReference>
<evidence type="ECO:0000256" key="2">
    <source>
        <dbReference type="SAM" id="Phobius"/>
    </source>
</evidence>
<gene>
    <name evidence="3" type="ORF">FBT96_06805</name>
</gene>
<accession>A0A4U1JST6</accession>
<protein>
    <submittedName>
        <fullName evidence="3">NnrS family protein</fullName>
    </submittedName>
</protein>
<feature type="transmembrane region" description="Helical" evidence="2">
    <location>
        <begin position="106"/>
        <end position="125"/>
    </location>
</feature>
<feature type="transmembrane region" description="Helical" evidence="2">
    <location>
        <begin position="132"/>
        <end position="151"/>
    </location>
</feature>
<dbReference type="EMBL" id="SWJZ01000021">
    <property type="protein sequence ID" value="TKD22287.1"/>
    <property type="molecule type" value="Genomic_DNA"/>
</dbReference>
<dbReference type="Pfam" id="PF05940">
    <property type="entry name" value="NnrS"/>
    <property type="match status" value="1"/>
</dbReference>
<feature type="transmembrane region" description="Helical" evidence="2">
    <location>
        <begin position="78"/>
        <end position="100"/>
    </location>
</feature>
<feature type="transmembrane region" description="Helical" evidence="2">
    <location>
        <begin position="288"/>
        <end position="307"/>
    </location>
</feature>
<feature type="transmembrane region" description="Helical" evidence="2">
    <location>
        <begin position="12"/>
        <end position="35"/>
    </location>
</feature>
<comment type="caution">
    <text evidence="3">The sequence shown here is derived from an EMBL/GenBank/DDBJ whole genome shotgun (WGS) entry which is preliminary data.</text>
</comment>
<dbReference type="AlphaFoldDB" id="A0A4U1JST6"/>
<evidence type="ECO:0000256" key="1">
    <source>
        <dbReference type="SAM" id="MobiDB-lite"/>
    </source>
</evidence>